<evidence type="ECO:0000256" key="16">
    <source>
        <dbReference type="ARBA" id="ARBA00023136"/>
    </source>
</evidence>
<name>Q2Q1J7_TAMTA</name>
<dbReference type="SUPFAM" id="SSF81648">
    <property type="entry name" value="a domain/subunit of cytochrome bc1 complex (Ubiquinol-cytochrome c reductase)"/>
    <property type="match status" value="1"/>
</dbReference>
<dbReference type="Pfam" id="PF00033">
    <property type="entry name" value="Cytochrome_B"/>
    <property type="match status" value="1"/>
</dbReference>
<dbReference type="EMBL" id="DQ241797">
    <property type="protein sequence ID" value="ABB90942.1"/>
    <property type="molecule type" value="Genomic_DNA"/>
</dbReference>
<evidence type="ECO:0000256" key="9">
    <source>
        <dbReference type="ARBA" id="ARBA00022723"/>
    </source>
</evidence>
<feature type="transmembrane region" description="Helical" evidence="20">
    <location>
        <begin position="321"/>
        <end position="340"/>
    </location>
</feature>
<dbReference type="InterPro" id="IPR005797">
    <property type="entry name" value="Cyt_b/b6_N"/>
</dbReference>
<dbReference type="Gene3D" id="1.20.810.10">
    <property type="entry name" value="Cytochrome Bc1 Complex, Chain C"/>
    <property type="match status" value="1"/>
</dbReference>
<feature type="transmembrane region" description="Helical" evidence="20">
    <location>
        <begin position="31"/>
        <end position="57"/>
    </location>
</feature>
<keyword evidence="11 20" id="KW-0249">Electron transport</keyword>
<dbReference type="PANTHER" id="PTHR19271:SF16">
    <property type="entry name" value="CYTOCHROME B"/>
    <property type="match status" value="1"/>
</dbReference>
<feature type="binding site" description="axial binding residue" evidence="19">
    <location>
        <position position="197"/>
    </location>
    <ligand>
        <name>heme b</name>
        <dbReference type="ChEBI" id="CHEBI:60344"/>
        <label>b566</label>
    </ligand>
    <ligandPart>
        <name>Fe</name>
        <dbReference type="ChEBI" id="CHEBI:18248"/>
    </ligandPart>
</feature>
<evidence type="ECO:0000259" key="21">
    <source>
        <dbReference type="PROSITE" id="PS51002"/>
    </source>
</evidence>
<feature type="transmembrane region" description="Helical" evidence="20">
    <location>
        <begin position="179"/>
        <end position="200"/>
    </location>
</feature>
<feature type="transmembrane region" description="Helical" evidence="20">
    <location>
        <begin position="78"/>
        <end position="99"/>
    </location>
</feature>
<evidence type="ECO:0000259" key="22">
    <source>
        <dbReference type="PROSITE" id="PS51003"/>
    </source>
</evidence>
<dbReference type="PROSITE" id="PS51002">
    <property type="entry name" value="CYTB_NTER"/>
    <property type="match status" value="1"/>
</dbReference>
<evidence type="ECO:0000256" key="19">
    <source>
        <dbReference type="PIRSR" id="PIRSR038885-2"/>
    </source>
</evidence>
<evidence type="ECO:0000256" key="6">
    <source>
        <dbReference type="ARBA" id="ARBA00022617"/>
    </source>
</evidence>
<evidence type="ECO:0000256" key="2">
    <source>
        <dbReference type="ARBA" id="ARBA00004448"/>
    </source>
</evidence>
<organism evidence="23">
    <name type="scientific">Tamolanica tamolana</name>
    <name type="common">New Guinea shield mantis</name>
    <dbReference type="NCBI Taxonomy" id="267124"/>
    <lineage>
        <taxon>Eukaryota</taxon>
        <taxon>Metazoa</taxon>
        <taxon>Ecdysozoa</taxon>
        <taxon>Arthropoda</taxon>
        <taxon>Hexapoda</taxon>
        <taxon>Insecta</taxon>
        <taxon>Pterygota</taxon>
        <taxon>Neoptera</taxon>
        <taxon>Polyneoptera</taxon>
        <taxon>Dictyoptera</taxon>
        <taxon>Mantodea</taxon>
        <taxon>Eumantodea</taxon>
        <taxon>Mantoidea</taxon>
        <taxon>Mantidae</taxon>
        <taxon>Hierodulinae</taxon>
        <taxon>Tamolanica</taxon>
    </lineage>
</organism>
<feature type="domain" description="Cytochrome b/b6 C-terminal region profile" evidence="22">
    <location>
        <begin position="211"/>
        <end position="378"/>
    </location>
</feature>
<protein>
    <recommendedName>
        <fullName evidence="4 20">Cytochrome b</fullName>
    </recommendedName>
</protein>
<keyword evidence="7 20" id="KW-0679">Respiratory chain</keyword>
<feature type="binding site" description="axial binding residue" evidence="19">
    <location>
        <position position="183"/>
    </location>
    <ligand>
        <name>heme b</name>
        <dbReference type="ChEBI" id="CHEBI:60344"/>
        <label>b562</label>
    </ligand>
    <ligandPart>
        <name>Fe</name>
        <dbReference type="ChEBI" id="CHEBI:18248"/>
    </ligandPart>
</feature>
<evidence type="ECO:0000256" key="3">
    <source>
        <dbReference type="ARBA" id="ARBA00011649"/>
    </source>
</evidence>
<dbReference type="GeneID" id="3854633"/>
<reference evidence="23" key="1">
    <citation type="journal article" date="2006" name="Mol. Phylogenet. Evol.">
        <title>Mitochondrial genomics and the new insect order Mantophasmatodea.</title>
        <authorList>
            <person name="Cameron S.L."/>
            <person name="Barker S.C."/>
            <person name="Whiting M.F."/>
        </authorList>
    </citation>
    <scope>NUCLEOTIDE SEQUENCE</scope>
</reference>
<comment type="subcellular location">
    <subcellularLocation>
        <location evidence="2">Mitochondrion inner membrane</location>
        <topology evidence="2">Multi-pass membrane protein</topology>
    </subcellularLocation>
</comment>
<keyword evidence="16 20" id="KW-0472">Membrane</keyword>
<dbReference type="InterPro" id="IPR036150">
    <property type="entry name" value="Cyt_b/b6_C_sf"/>
</dbReference>
<keyword evidence="9 19" id="KW-0479">Metal-binding</keyword>
<dbReference type="PIRSF" id="PIRSF038885">
    <property type="entry name" value="COB"/>
    <property type="match status" value="1"/>
</dbReference>
<keyword evidence="12 20" id="KW-1133">Transmembrane helix</keyword>
<evidence type="ECO:0000256" key="14">
    <source>
        <dbReference type="ARBA" id="ARBA00023075"/>
    </source>
</evidence>
<dbReference type="InterPro" id="IPR030689">
    <property type="entry name" value="Cytochrome_b"/>
</dbReference>
<dbReference type="Pfam" id="PF00032">
    <property type="entry name" value="Cytochrom_B_C"/>
    <property type="match status" value="1"/>
</dbReference>
<accession>Q2Q1J7</accession>
<dbReference type="GO" id="GO:0046872">
    <property type="term" value="F:metal ion binding"/>
    <property type="evidence" value="ECO:0007669"/>
    <property type="project" value="UniProtKB-UniRule"/>
</dbReference>
<sequence>MYKPLRKIHPLIKISNNALVDLPTPSNISSLWNFGSLLGLCLGIQIMTGLFLAMHYSAHIDLAFSSVAHICRDVNYGWLLRTLHANGASMFFICIYLHIGRGMYYGSYKYYFTWMTGVLILFLVMATAFMGYVLPWGQMSFWGATVITNLLSAIPYLGIELVQWVWGGFAVDNATLNRFFTFHFVLPFIVAAAVMIHLLFLHQTGSNNPLGLNSNIDKIPFHPYFTFKDIFGFIILIMLLSILSLKEPYILGDPDNFTPANPLVTPVHIQPEWYFLFAYAILRSIPNKLGGVIALVMSIAILFFMPFTITNFRGLQYYPINQFMFWLMVVIVILLTWIGARPVEDPYILTGQLLTVLYFLYYILNPLVIKMWDEILYQ</sequence>
<feature type="transmembrane region" description="Helical" evidence="20">
    <location>
        <begin position="221"/>
        <end position="243"/>
    </location>
</feature>
<feature type="transmembrane region" description="Helical" evidence="20">
    <location>
        <begin position="347"/>
        <end position="364"/>
    </location>
</feature>
<evidence type="ECO:0000256" key="17">
    <source>
        <dbReference type="ARBA" id="ARBA00061233"/>
    </source>
</evidence>
<feature type="transmembrane region" description="Helical" evidence="20">
    <location>
        <begin position="111"/>
        <end position="134"/>
    </location>
</feature>
<evidence type="ECO:0000313" key="23">
    <source>
        <dbReference type="EMBL" id="ABB90942.1"/>
    </source>
</evidence>
<dbReference type="InterPro" id="IPR048259">
    <property type="entry name" value="Cytochrome_b_N_euk/bac"/>
</dbReference>
<evidence type="ECO:0000256" key="1">
    <source>
        <dbReference type="ARBA" id="ARBA00002566"/>
    </source>
</evidence>
<keyword evidence="5 20" id="KW-0813">Transport</keyword>
<dbReference type="GO" id="GO:0005743">
    <property type="term" value="C:mitochondrial inner membrane"/>
    <property type="evidence" value="ECO:0007669"/>
    <property type="project" value="UniProtKB-SubCell"/>
</dbReference>
<dbReference type="InterPro" id="IPR016174">
    <property type="entry name" value="Di-haem_cyt_TM"/>
</dbReference>
<dbReference type="InterPro" id="IPR005798">
    <property type="entry name" value="Cyt_b/b6_C"/>
</dbReference>
<evidence type="ECO:0000256" key="5">
    <source>
        <dbReference type="ARBA" id="ARBA00022448"/>
    </source>
</evidence>
<comment type="cofactor">
    <cofactor evidence="19">
        <name>heme</name>
        <dbReference type="ChEBI" id="CHEBI:30413"/>
    </cofactor>
    <text evidence="19">Binds 2 heme groups non-covalently.</text>
</comment>
<feature type="binding site" description="axial binding residue" evidence="19">
    <location>
        <position position="98"/>
    </location>
    <ligand>
        <name>heme b</name>
        <dbReference type="ChEBI" id="CHEBI:60344"/>
        <label>b566</label>
    </ligand>
    <ligandPart>
        <name>Fe</name>
        <dbReference type="ChEBI" id="CHEBI:18248"/>
    </ligandPart>
</feature>
<dbReference type="PROSITE" id="PS51003">
    <property type="entry name" value="CYTB_CTER"/>
    <property type="match status" value="1"/>
</dbReference>
<evidence type="ECO:0000256" key="20">
    <source>
        <dbReference type="RuleBase" id="RU362117"/>
    </source>
</evidence>
<keyword evidence="8 20" id="KW-0812">Transmembrane</keyword>
<geneLocation type="mitochondrion" evidence="23"/>
<feature type="binding site" description="axial binding residue" evidence="19">
    <location>
        <position position="84"/>
    </location>
    <ligand>
        <name>heme b</name>
        <dbReference type="ChEBI" id="CHEBI:60344"/>
        <label>b562</label>
    </ligand>
    <ligandPart>
        <name>Fe</name>
        <dbReference type="ChEBI" id="CHEBI:18248"/>
    </ligandPart>
</feature>
<evidence type="ECO:0000256" key="4">
    <source>
        <dbReference type="ARBA" id="ARBA00013531"/>
    </source>
</evidence>
<comment type="function">
    <text evidence="1 20">Component of the ubiquinol-cytochrome c reductase complex (complex III or cytochrome b-c1 complex) that is part of the mitochondrial respiratory chain. The b-c1 complex mediates electron transfer from ubiquinol to cytochrome c. Contributes to the generation of a proton gradient across the mitochondrial membrane that is then used for ATP synthesis.</text>
</comment>
<dbReference type="InterPro" id="IPR027387">
    <property type="entry name" value="Cytb/b6-like_sf"/>
</dbReference>
<dbReference type="GO" id="GO:0016491">
    <property type="term" value="F:oxidoreductase activity"/>
    <property type="evidence" value="ECO:0007669"/>
    <property type="project" value="UniProtKB-UniRule"/>
</dbReference>
<evidence type="ECO:0000256" key="15">
    <source>
        <dbReference type="ARBA" id="ARBA00023128"/>
    </source>
</evidence>
<dbReference type="SUPFAM" id="SSF81342">
    <property type="entry name" value="Transmembrane di-heme cytochromes"/>
    <property type="match status" value="1"/>
</dbReference>
<dbReference type="GO" id="GO:0045275">
    <property type="term" value="C:respiratory chain complex III"/>
    <property type="evidence" value="ECO:0007669"/>
    <property type="project" value="InterPro"/>
</dbReference>
<feature type="binding site" evidence="18">
    <location>
        <position position="202"/>
    </location>
    <ligand>
        <name>a ubiquinone</name>
        <dbReference type="ChEBI" id="CHEBI:16389"/>
    </ligand>
</feature>
<evidence type="ECO:0000256" key="10">
    <source>
        <dbReference type="ARBA" id="ARBA00022792"/>
    </source>
</evidence>
<dbReference type="GO" id="GO:0006122">
    <property type="term" value="P:mitochondrial electron transport, ubiquinol to cytochrome c"/>
    <property type="evidence" value="ECO:0007669"/>
    <property type="project" value="TreeGrafter"/>
</dbReference>
<comment type="subunit">
    <text evidence="3">The main subunits of complex b-c1 are: cytochrome b, cytochrome c1 and the Rieske protein.</text>
</comment>
<dbReference type="PANTHER" id="PTHR19271">
    <property type="entry name" value="CYTOCHROME B"/>
    <property type="match status" value="1"/>
</dbReference>
<keyword evidence="10" id="KW-0999">Mitochondrion inner membrane</keyword>
<evidence type="ECO:0000256" key="13">
    <source>
        <dbReference type="ARBA" id="ARBA00023004"/>
    </source>
</evidence>
<evidence type="ECO:0000256" key="12">
    <source>
        <dbReference type="ARBA" id="ARBA00022989"/>
    </source>
</evidence>
<keyword evidence="6 19" id="KW-0349">Heme</keyword>
<comment type="cofactor">
    <cofactor evidence="20">
        <name>heme b</name>
        <dbReference type="ChEBI" id="CHEBI:60344"/>
    </cofactor>
    <text evidence="20">Binds 2 heme groups non-covalently.</text>
</comment>
<keyword evidence="13 19" id="KW-0408">Iron</keyword>
<dbReference type="AlphaFoldDB" id="Q2Q1J7"/>
<proteinExistence type="inferred from homology"/>
<feature type="transmembrane region" description="Helical" evidence="20">
    <location>
        <begin position="289"/>
        <end position="309"/>
    </location>
</feature>
<evidence type="ECO:0000256" key="7">
    <source>
        <dbReference type="ARBA" id="ARBA00022660"/>
    </source>
</evidence>
<dbReference type="CDD" id="cd00284">
    <property type="entry name" value="Cytochrome_b_N"/>
    <property type="match status" value="1"/>
</dbReference>
<dbReference type="InterPro" id="IPR048260">
    <property type="entry name" value="Cytochrome_b_C_euk/bac"/>
</dbReference>
<feature type="transmembrane region" description="Helical" evidence="20">
    <location>
        <begin position="141"/>
        <end position="159"/>
    </location>
</feature>
<dbReference type="GO" id="GO:0008121">
    <property type="term" value="F:quinol-cytochrome-c reductase activity"/>
    <property type="evidence" value="ECO:0007669"/>
    <property type="project" value="InterPro"/>
</dbReference>
<feature type="domain" description="Cytochrome b/b6 N-terminal region profile" evidence="21">
    <location>
        <begin position="1"/>
        <end position="210"/>
    </location>
</feature>
<dbReference type="RefSeq" id="YP_448931.1">
    <property type="nucleotide sequence ID" value="NC_007702.1"/>
</dbReference>
<evidence type="ECO:0000256" key="11">
    <source>
        <dbReference type="ARBA" id="ARBA00022982"/>
    </source>
</evidence>
<gene>
    <name evidence="23" type="primary">CYTB</name>
</gene>
<comment type="similarity">
    <text evidence="17 20">Belongs to the cytochrome b family.</text>
</comment>
<dbReference type="FunFam" id="1.20.810.10:FF:000002">
    <property type="entry name" value="Cytochrome b"/>
    <property type="match status" value="1"/>
</dbReference>
<dbReference type="CTD" id="4519"/>
<evidence type="ECO:0000256" key="8">
    <source>
        <dbReference type="ARBA" id="ARBA00022692"/>
    </source>
</evidence>
<dbReference type="CDD" id="cd00290">
    <property type="entry name" value="cytochrome_b_C"/>
    <property type="match status" value="1"/>
</dbReference>
<evidence type="ECO:0000256" key="18">
    <source>
        <dbReference type="PIRSR" id="PIRSR038885-1"/>
    </source>
</evidence>
<keyword evidence="15 20" id="KW-0496">Mitochondrion</keyword>
<keyword evidence="14" id="KW-0830">Ubiquinone</keyword>